<organism evidence="1 2">
    <name type="scientific">Sedimenticola thiotaurini</name>
    <dbReference type="NCBI Taxonomy" id="1543721"/>
    <lineage>
        <taxon>Bacteria</taxon>
        <taxon>Pseudomonadati</taxon>
        <taxon>Pseudomonadota</taxon>
        <taxon>Gammaproteobacteria</taxon>
        <taxon>Chromatiales</taxon>
        <taxon>Sedimenticolaceae</taxon>
        <taxon>Sedimenticola</taxon>
    </lineage>
</organism>
<sequence>MSWTEAQRLERLTVFYEQEYRDFSRIANDAAERAGRMGDVARAETWQRTADMLNDWASDRAIMADEVWIRRTAIPPKN</sequence>
<gene>
    <name evidence="1" type="ORF">AAY24_17990</name>
</gene>
<accession>A0A0F7K039</accession>
<evidence type="ECO:0000313" key="2">
    <source>
        <dbReference type="Proteomes" id="UP000034410"/>
    </source>
</evidence>
<dbReference type="AlphaFoldDB" id="A0A0F7K039"/>
<proteinExistence type="predicted"/>
<protein>
    <submittedName>
        <fullName evidence="1">Uncharacterized protein</fullName>
    </submittedName>
</protein>
<dbReference type="KEGG" id="seds:AAY24_17990"/>
<dbReference type="Proteomes" id="UP000034410">
    <property type="component" value="Chromosome"/>
</dbReference>
<evidence type="ECO:0000313" key="1">
    <source>
        <dbReference type="EMBL" id="AKH21921.1"/>
    </source>
</evidence>
<name>A0A0F7K039_9GAMM</name>
<dbReference type="EMBL" id="CP011412">
    <property type="protein sequence ID" value="AKH21921.1"/>
    <property type="molecule type" value="Genomic_DNA"/>
</dbReference>
<keyword evidence="2" id="KW-1185">Reference proteome</keyword>
<reference evidence="1 2" key="1">
    <citation type="journal article" date="2015" name="Genome Announc.">
        <title>Complete Genome Sequence of Sedimenticola thiotaurini Strain SIP-G1, a Polyphosphate- and Polyhydroxyalkanoate-Accumulating Sulfur-Oxidizing Gammaproteobacterium Isolated from Salt Marsh Sediments.</title>
        <authorList>
            <person name="Flood B.E."/>
            <person name="Jones D.S."/>
            <person name="Bailey J.V."/>
        </authorList>
    </citation>
    <scope>NUCLEOTIDE SEQUENCE [LARGE SCALE GENOMIC DNA]</scope>
    <source>
        <strain evidence="1 2">SIP-G1</strain>
    </source>
</reference>